<accession>A0ABU7F581</accession>
<organism evidence="1 2">
    <name type="scientific">Characodon lateralis</name>
    <dbReference type="NCBI Taxonomy" id="208331"/>
    <lineage>
        <taxon>Eukaryota</taxon>
        <taxon>Metazoa</taxon>
        <taxon>Chordata</taxon>
        <taxon>Craniata</taxon>
        <taxon>Vertebrata</taxon>
        <taxon>Euteleostomi</taxon>
        <taxon>Actinopterygii</taxon>
        <taxon>Neopterygii</taxon>
        <taxon>Teleostei</taxon>
        <taxon>Neoteleostei</taxon>
        <taxon>Acanthomorphata</taxon>
        <taxon>Ovalentaria</taxon>
        <taxon>Atherinomorphae</taxon>
        <taxon>Cyprinodontiformes</taxon>
        <taxon>Goodeidae</taxon>
        <taxon>Characodon</taxon>
    </lineage>
</organism>
<reference evidence="1 2" key="1">
    <citation type="submission" date="2021-06" db="EMBL/GenBank/DDBJ databases">
        <authorList>
            <person name="Palmer J.M."/>
        </authorList>
    </citation>
    <scope>NUCLEOTIDE SEQUENCE [LARGE SCALE GENOMIC DNA]</scope>
    <source>
        <strain evidence="1 2">CL_MEX2019</strain>
        <tissue evidence="1">Muscle</tissue>
    </source>
</reference>
<dbReference type="Proteomes" id="UP001352852">
    <property type="component" value="Unassembled WGS sequence"/>
</dbReference>
<evidence type="ECO:0000313" key="1">
    <source>
        <dbReference type="EMBL" id="MED6294582.1"/>
    </source>
</evidence>
<sequence length="71" mass="8493">MRKLFYQPQKHLIRSYLETRHSRMNAWIQMGLPERRGSWPRSRLHCTRSAGKGREFSCGVFHRQSMCGISR</sequence>
<proteinExistence type="predicted"/>
<name>A0ABU7F581_9TELE</name>
<comment type="caution">
    <text evidence="1">The sequence shown here is derived from an EMBL/GenBank/DDBJ whole genome shotgun (WGS) entry which is preliminary data.</text>
</comment>
<keyword evidence="2" id="KW-1185">Reference proteome</keyword>
<dbReference type="EMBL" id="JAHUTJ010076080">
    <property type="protein sequence ID" value="MED6294582.1"/>
    <property type="molecule type" value="Genomic_DNA"/>
</dbReference>
<gene>
    <name evidence="1" type="ORF">CHARACLAT_022551</name>
</gene>
<evidence type="ECO:0000313" key="2">
    <source>
        <dbReference type="Proteomes" id="UP001352852"/>
    </source>
</evidence>
<protein>
    <submittedName>
        <fullName evidence="1">Uncharacterized protein</fullName>
    </submittedName>
</protein>